<keyword evidence="4" id="KW-0067">ATP-binding</keyword>
<sequence length="465" mass="52238">MSENGGKPSIRRLKTRPRDRNWAMTRMGLSAGAHFAAHSVGNFFRSGSDRDERNRQFYQQQAQFLAEQLGELKGSVMKAGQMLSLYGQYFLPPEAVDVLSGLQDDTTPVDWSFLQPVIEDQLSAARRAELEIDERPIAAASLGQAHRARRKSDGLELVIKIQYPGVADAIDSDVKTIVRLLWLSKMVPRELSLDPVIAEVRDMLRREVDYEHEARATQAFAAKLADDPRFVVPRILPEYSGRSVLTMTYEQGVALRSEQVRNLPQTQRAELGRSFIWLFLREFFDWKMVQTDAHFGNYRVRLSEGQAPQLVLLDFGATRHFSSAFVAGYREVVAGAVERDQQRLVAGAESIGLMSSGFPADTLKAFAELCYTIVEPFMIGTDHPPPAALVGDLGYRYGQTDLPRRVTQLMSRAALSRYFRIPPREIVFLHRRMAGAFIAQTVLDVEWDARELVLDALGAAADEAT</sequence>
<dbReference type="EMBL" id="QEQK01000005">
    <property type="protein sequence ID" value="PWN56594.1"/>
    <property type="molecule type" value="Genomic_DNA"/>
</dbReference>
<keyword evidence="3" id="KW-0547">Nucleotide-binding</keyword>
<evidence type="ECO:0000256" key="4">
    <source>
        <dbReference type="ARBA" id="ARBA00022840"/>
    </source>
</evidence>
<dbReference type="GO" id="GO:0005524">
    <property type="term" value="F:ATP binding"/>
    <property type="evidence" value="ECO:0007669"/>
    <property type="project" value="UniProtKB-KW"/>
</dbReference>
<evidence type="ECO:0000313" key="6">
    <source>
        <dbReference type="EMBL" id="PWN56594.1"/>
    </source>
</evidence>
<dbReference type="InterPro" id="IPR011009">
    <property type="entry name" value="Kinase-like_dom_sf"/>
</dbReference>
<reference evidence="6 7" key="1">
    <citation type="submission" date="2018-05" db="EMBL/GenBank/DDBJ databases">
        <title>Abyssibacter profundi OUC007T gen. nov., sp. nov, a marine bacterium isolated from seawater of the Mariana Trench.</title>
        <authorList>
            <person name="Zhou S."/>
        </authorList>
    </citation>
    <scope>NUCLEOTIDE SEQUENCE [LARGE SCALE GENOMIC DNA]</scope>
    <source>
        <strain evidence="6 7">OUC007</strain>
    </source>
</reference>
<dbReference type="PANTHER" id="PTHR43851">
    <property type="match status" value="1"/>
</dbReference>
<dbReference type="Proteomes" id="UP000251800">
    <property type="component" value="Unassembled WGS sequence"/>
</dbReference>
<dbReference type="GO" id="GO:0016740">
    <property type="term" value="F:transferase activity"/>
    <property type="evidence" value="ECO:0007669"/>
    <property type="project" value="UniProtKB-KW"/>
</dbReference>
<proteinExistence type="inferred from homology"/>
<accession>A0A363UMH9</accession>
<keyword evidence="2" id="KW-0808">Transferase</keyword>
<dbReference type="GO" id="GO:0006744">
    <property type="term" value="P:ubiquinone biosynthetic process"/>
    <property type="evidence" value="ECO:0007669"/>
    <property type="project" value="TreeGrafter"/>
</dbReference>
<comment type="caution">
    <text evidence="6">The sequence shown here is derived from an EMBL/GenBank/DDBJ whole genome shotgun (WGS) entry which is preliminary data.</text>
</comment>
<dbReference type="InterPro" id="IPR051409">
    <property type="entry name" value="Atypical_kinase_ADCK"/>
</dbReference>
<evidence type="ECO:0000256" key="1">
    <source>
        <dbReference type="ARBA" id="ARBA00009670"/>
    </source>
</evidence>
<protein>
    <submittedName>
        <fullName evidence="6">ABC transporter</fullName>
    </submittedName>
</protein>
<evidence type="ECO:0000313" key="7">
    <source>
        <dbReference type="Proteomes" id="UP000251800"/>
    </source>
</evidence>
<feature type="domain" description="ABC1 atypical kinase-like" evidence="5">
    <location>
        <begin position="102"/>
        <end position="345"/>
    </location>
</feature>
<dbReference type="InterPro" id="IPR004147">
    <property type="entry name" value="ABC1_dom"/>
</dbReference>
<dbReference type="InterPro" id="IPR034646">
    <property type="entry name" value="ADCK3_dom"/>
</dbReference>
<dbReference type="Pfam" id="PF03109">
    <property type="entry name" value="ABC1"/>
    <property type="match status" value="1"/>
</dbReference>
<gene>
    <name evidence="6" type="ORF">DEH80_07170</name>
</gene>
<evidence type="ECO:0000256" key="3">
    <source>
        <dbReference type="ARBA" id="ARBA00022741"/>
    </source>
</evidence>
<dbReference type="PANTHER" id="PTHR43851:SF3">
    <property type="entry name" value="COENZYME Q8"/>
    <property type="match status" value="1"/>
</dbReference>
<dbReference type="AlphaFoldDB" id="A0A363UMH9"/>
<organism evidence="6 7">
    <name type="scientific">Abyssibacter profundi</name>
    <dbReference type="NCBI Taxonomy" id="2182787"/>
    <lineage>
        <taxon>Bacteria</taxon>
        <taxon>Pseudomonadati</taxon>
        <taxon>Pseudomonadota</taxon>
        <taxon>Gammaproteobacteria</taxon>
        <taxon>Chromatiales</taxon>
        <taxon>Oceanococcaceae</taxon>
        <taxon>Abyssibacter</taxon>
    </lineage>
</organism>
<evidence type="ECO:0000259" key="5">
    <source>
        <dbReference type="Pfam" id="PF03109"/>
    </source>
</evidence>
<comment type="similarity">
    <text evidence="1">Belongs to the protein kinase superfamily. ADCK protein kinase family.</text>
</comment>
<keyword evidence="7" id="KW-1185">Reference proteome</keyword>
<dbReference type="SUPFAM" id="SSF56112">
    <property type="entry name" value="Protein kinase-like (PK-like)"/>
    <property type="match status" value="1"/>
</dbReference>
<dbReference type="OrthoDB" id="9795390at2"/>
<name>A0A363UMH9_9GAMM</name>
<dbReference type="CDD" id="cd13970">
    <property type="entry name" value="ABC1_ADCK3"/>
    <property type="match status" value="1"/>
</dbReference>
<evidence type="ECO:0000256" key="2">
    <source>
        <dbReference type="ARBA" id="ARBA00022679"/>
    </source>
</evidence>